<accession>A0A0F9KD62</accession>
<dbReference type="AlphaFoldDB" id="A0A0F9KD62"/>
<name>A0A0F9KD62_9ZZZZ</name>
<evidence type="ECO:0000313" key="1">
    <source>
        <dbReference type="EMBL" id="KKM79893.1"/>
    </source>
</evidence>
<reference evidence="1" key="1">
    <citation type="journal article" date="2015" name="Nature">
        <title>Complex archaea that bridge the gap between prokaryotes and eukaryotes.</title>
        <authorList>
            <person name="Spang A."/>
            <person name="Saw J.H."/>
            <person name="Jorgensen S.L."/>
            <person name="Zaremba-Niedzwiedzka K."/>
            <person name="Martijn J."/>
            <person name="Lind A.E."/>
            <person name="van Eijk R."/>
            <person name="Schleper C."/>
            <person name="Guy L."/>
            <person name="Ettema T.J."/>
        </authorList>
    </citation>
    <scope>NUCLEOTIDE SEQUENCE</scope>
</reference>
<protein>
    <submittedName>
        <fullName evidence="1">Uncharacterized protein</fullName>
    </submittedName>
</protein>
<sequence>MKRYLIFISSCIALFLFFVVLVTTPKQQNCSEEVASTISEKGNKP</sequence>
<organism evidence="1">
    <name type="scientific">marine sediment metagenome</name>
    <dbReference type="NCBI Taxonomy" id="412755"/>
    <lineage>
        <taxon>unclassified sequences</taxon>
        <taxon>metagenomes</taxon>
        <taxon>ecological metagenomes</taxon>
    </lineage>
</organism>
<gene>
    <name evidence="1" type="ORF">LCGC14_1345360</name>
</gene>
<comment type="caution">
    <text evidence="1">The sequence shown here is derived from an EMBL/GenBank/DDBJ whole genome shotgun (WGS) entry which is preliminary data.</text>
</comment>
<proteinExistence type="predicted"/>
<dbReference type="EMBL" id="LAZR01008271">
    <property type="protein sequence ID" value="KKM79893.1"/>
    <property type="molecule type" value="Genomic_DNA"/>
</dbReference>